<dbReference type="STRING" id="1292031.GCA_000425805_03886"/>
<dbReference type="InterPro" id="IPR036388">
    <property type="entry name" value="WH-like_DNA-bd_sf"/>
</dbReference>
<dbReference type="InterPro" id="IPR007627">
    <property type="entry name" value="RNA_pol_sigma70_r2"/>
</dbReference>
<protein>
    <submittedName>
        <fullName evidence="7">RNA polymerase subunit sigma</fullName>
    </submittedName>
</protein>
<evidence type="ECO:0000256" key="4">
    <source>
        <dbReference type="ARBA" id="ARBA00023163"/>
    </source>
</evidence>
<keyword evidence="4" id="KW-0804">Transcription</keyword>
<keyword evidence="8" id="KW-1185">Reference proteome</keyword>
<dbReference type="Pfam" id="PF08281">
    <property type="entry name" value="Sigma70_r4_2"/>
    <property type="match status" value="1"/>
</dbReference>
<organism evidence="7 8">
    <name type="scientific">Pseudomonas vranovensis</name>
    <dbReference type="NCBI Taxonomy" id="321661"/>
    <lineage>
        <taxon>Bacteria</taxon>
        <taxon>Pseudomonadati</taxon>
        <taxon>Pseudomonadota</taxon>
        <taxon>Gammaproteobacteria</taxon>
        <taxon>Pseudomonadales</taxon>
        <taxon>Pseudomonadaceae</taxon>
        <taxon>Pseudomonas</taxon>
    </lineage>
</organism>
<dbReference type="Pfam" id="PF04542">
    <property type="entry name" value="Sigma70_r2"/>
    <property type="match status" value="1"/>
</dbReference>
<dbReference type="GO" id="GO:0006352">
    <property type="term" value="P:DNA-templated transcription initiation"/>
    <property type="evidence" value="ECO:0007669"/>
    <property type="project" value="InterPro"/>
</dbReference>
<feature type="domain" description="RNA polymerase sigma factor 70 region 4 type 2" evidence="6">
    <location>
        <begin position="113"/>
        <end position="165"/>
    </location>
</feature>
<name>A0A423CZD3_9PSED</name>
<comment type="similarity">
    <text evidence="1">Belongs to the sigma-70 factor family. ECF subfamily.</text>
</comment>
<dbReference type="InterPro" id="IPR039425">
    <property type="entry name" value="RNA_pol_sigma-70-like"/>
</dbReference>
<evidence type="ECO:0000256" key="1">
    <source>
        <dbReference type="ARBA" id="ARBA00010641"/>
    </source>
</evidence>
<dbReference type="PANTHER" id="PTHR43133:SF63">
    <property type="entry name" value="RNA POLYMERASE SIGMA FACTOR FECI-RELATED"/>
    <property type="match status" value="1"/>
</dbReference>
<sequence>MSTPGCDTERHEHLQTLYQDYNGWLRGWLRKRLNNSADAADLAQDTFVRVLLARTSGTLLEPRRYLATIARGLVIDLYRRRSLEQAYLEALALRPEVHAPSAEARALIFDSLMAIDRMLDGLGARTRQIFLAVQLDGLTYEKTAERLGVSVTTVRKHLASALMHCLLLDEA</sequence>
<dbReference type="SUPFAM" id="SSF88946">
    <property type="entry name" value="Sigma2 domain of RNA polymerase sigma factors"/>
    <property type="match status" value="1"/>
</dbReference>
<dbReference type="InterPro" id="IPR013249">
    <property type="entry name" value="RNA_pol_sigma70_r4_t2"/>
</dbReference>
<dbReference type="Gene3D" id="1.10.1740.10">
    <property type="match status" value="1"/>
</dbReference>
<dbReference type="GO" id="GO:0016987">
    <property type="term" value="F:sigma factor activity"/>
    <property type="evidence" value="ECO:0007669"/>
    <property type="project" value="UniProtKB-KW"/>
</dbReference>
<dbReference type="RefSeq" id="WP_045201214.1">
    <property type="nucleotide sequence ID" value="NZ_MOAM01000035.1"/>
</dbReference>
<dbReference type="PANTHER" id="PTHR43133">
    <property type="entry name" value="RNA POLYMERASE ECF-TYPE SIGMA FACTO"/>
    <property type="match status" value="1"/>
</dbReference>
<dbReference type="EMBL" id="MOAM01000035">
    <property type="protein sequence ID" value="ROL64676.1"/>
    <property type="molecule type" value="Genomic_DNA"/>
</dbReference>
<evidence type="ECO:0000259" key="6">
    <source>
        <dbReference type="Pfam" id="PF08281"/>
    </source>
</evidence>
<gene>
    <name evidence="7" type="ORF">BHU25_22610</name>
</gene>
<dbReference type="AlphaFoldDB" id="A0A423CZD3"/>
<evidence type="ECO:0000256" key="2">
    <source>
        <dbReference type="ARBA" id="ARBA00023015"/>
    </source>
</evidence>
<dbReference type="InterPro" id="IPR013325">
    <property type="entry name" value="RNA_pol_sigma_r2"/>
</dbReference>
<dbReference type="InterPro" id="IPR014284">
    <property type="entry name" value="RNA_pol_sigma-70_dom"/>
</dbReference>
<dbReference type="InterPro" id="IPR013324">
    <property type="entry name" value="RNA_pol_sigma_r3/r4-like"/>
</dbReference>
<dbReference type="GO" id="GO:0003677">
    <property type="term" value="F:DNA binding"/>
    <property type="evidence" value="ECO:0007669"/>
    <property type="project" value="InterPro"/>
</dbReference>
<keyword evidence="2" id="KW-0805">Transcription regulation</keyword>
<proteinExistence type="inferred from homology"/>
<evidence type="ECO:0000313" key="8">
    <source>
        <dbReference type="Proteomes" id="UP000285286"/>
    </source>
</evidence>
<comment type="caution">
    <text evidence="7">The sequence shown here is derived from an EMBL/GenBank/DDBJ whole genome shotgun (WGS) entry which is preliminary data.</text>
</comment>
<dbReference type="Gene3D" id="1.10.10.10">
    <property type="entry name" value="Winged helix-like DNA-binding domain superfamily/Winged helix DNA-binding domain"/>
    <property type="match status" value="1"/>
</dbReference>
<reference evidence="7 8" key="1">
    <citation type="submission" date="2016-10" db="EMBL/GenBank/DDBJ databases">
        <title>Comparative genome analysis of multiple Pseudomonas spp. focuses on biocontrol and plant growth promoting traits.</title>
        <authorList>
            <person name="Tao X.-Y."/>
            <person name="Taylor C.G."/>
        </authorList>
    </citation>
    <scope>NUCLEOTIDE SEQUENCE [LARGE SCALE GENOMIC DNA]</scope>
    <source>
        <strain evidence="7 8">15D11</strain>
    </source>
</reference>
<feature type="domain" description="RNA polymerase sigma-70 region 2" evidence="5">
    <location>
        <begin position="17"/>
        <end position="82"/>
    </location>
</feature>
<evidence type="ECO:0000313" key="7">
    <source>
        <dbReference type="EMBL" id="ROL64676.1"/>
    </source>
</evidence>
<keyword evidence="3" id="KW-0731">Sigma factor</keyword>
<evidence type="ECO:0000259" key="5">
    <source>
        <dbReference type="Pfam" id="PF04542"/>
    </source>
</evidence>
<dbReference type="NCBIfam" id="TIGR02937">
    <property type="entry name" value="sigma70-ECF"/>
    <property type="match status" value="1"/>
</dbReference>
<dbReference type="Proteomes" id="UP000285286">
    <property type="component" value="Unassembled WGS sequence"/>
</dbReference>
<accession>A0A423CZD3</accession>
<dbReference type="NCBIfam" id="NF007232">
    <property type="entry name" value="PRK09651.1"/>
    <property type="match status" value="1"/>
</dbReference>
<dbReference type="SUPFAM" id="SSF88659">
    <property type="entry name" value="Sigma3 and sigma4 domains of RNA polymerase sigma factors"/>
    <property type="match status" value="1"/>
</dbReference>
<evidence type="ECO:0000256" key="3">
    <source>
        <dbReference type="ARBA" id="ARBA00023082"/>
    </source>
</evidence>